<dbReference type="SUPFAM" id="SSF57756">
    <property type="entry name" value="Retrovirus zinc finger-like domains"/>
    <property type="match status" value="1"/>
</dbReference>
<evidence type="ECO:0000259" key="2">
    <source>
        <dbReference type="PROSITE" id="PS50158"/>
    </source>
</evidence>
<protein>
    <recommendedName>
        <fullName evidence="2">CCHC-type domain-containing protein</fullName>
    </recommendedName>
</protein>
<feature type="non-terminal residue" evidence="3">
    <location>
        <position position="336"/>
    </location>
</feature>
<dbReference type="GO" id="GO:0008270">
    <property type="term" value="F:zinc ion binding"/>
    <property type="evidence" value="ECO:0007669"/>
    <property type="project" value="UniProtKB-KW"/>
</dbReference>
<feature type="domain" description="CCHC-type" evidence="2">
    <location>
        <begin position="248"/>
        <end position="263"/>
    </location>
</feature>
<evidence type="ECO:0000256" key="1">
    <source>
        <dbReference type="PROSITE-ProRule" id="PRU00047"/>
    </source>
</evidence>
<dbReference type="AlphaFoldDB" id="A0A814PVW0"/>
<keyword evidence="1" id="KW-0862">Zinc</keyword>
<keyword evidence="1" id="KW-0863">Zinc-finger</keyword>
<evidence type="ECO:0000313" key="4">
    <source>
        <dbReference type="Proteomes" id="UP000663879"/>
    </source>
</evidence>
<comment type="caution">
    <text evidence="3">The sequence shown here is derived from an EMBL/GenBank/DDBJ whole genome shotgun (WGS) entry which is preliminary data.</text>
</comment>
<accession>A0A814PVW0</accession>
<dbReference type="GO" id="GO:0003676">
    <property type="term" value="F:nucleic acid binding"/>
    <property type="evidence" value="ECO:0007669"/>
    <property type="project" value="InterPro"/>
</dbReference>
<gene>
    <name evidence="3" type="ORF">OXX778_LOCUS21627</name>
</gene>
<dbReference type="EMBL" id="CAJNOC010008168">
    <property type="protein sequence ID" value="CAF1111075.1"/>
    <property type="molecule type" value="Genomic_DNA"/>
</dbReference>
<dbReference type="PROSITE" id="PS50158">
    <property type="entry name" value="ZF_CCHC"/>
    <property type="match status" value="2"/>
</dbReference>
<name>A0A814PVW0_9BILA</name>
<evidence type="ECO:0000313" key="3">
    <source>
        <dbReference type="EMBL" id="CAF1111075.1"/>
    </source>
</evidence>
<feature type="domain" description="CCHC-type" evidence="2">
    <location>
        <begin position="230"/>
        <end position="245"/>
    </location>
</feature>
<dbReference type="Proteomes" id="UP000663879">
    <property type="component" value="Unassembled WGS sequence"/>
</dbReference>
<keyword evidence="1" id="KW-0479">Metal-binding</keyword>
<dbReference type="Pfam" id="PF00098">
    <property type="entry name" value="zf-CCHC"/>
    <property type="match status" value="1"/>
</dbReference>
<dbReference type="InterPro" id="IPR036875">
    <property type="entry name" value="Znf_CCHC_sf"/>
</dbReference>
<organism evidence="3 4">
    <name type="scientific">Brachionus calyciflorus</name>
    <dbReference type="NCBI Taxonomy" id="104777"/>
    <lineage>
        <taxon>Eukaryota</taxon>
        <taxon>Metazoa</taxon>
        <taxon>Spiralia</taxon>
        <taxon>Gnathifera</taxon>
        <taxon>Rotifera</taxon>
        <taxon>Eurotatoria</taxon>
        <taxon>Monogononta</taxon>
        <taxon>Pseudotrocha</taxon>
        <taxon>Ploima</taxon>
        <taxon>Brachionidae</taxon>
        <taxon>Brachionus</taxon>
    </lineage>
</organism>
<sequence length="336" mass="38185">MANEHQLTDWAARLSQIGDDNPTLASIIQEIKSTQRIQNSYTSSKQVQSIHTSQLASYSAKVLEPTVSNAFINLSKATQSSYIKSIQKQPPLLITNPKGNYMTLNELNFELERNGFKPEEIDNVKVTEAGNILIYCKTIETYKKLLNKTSLYGGEITELETANDDKAIIIKYINYKEAQEVYNSVLKDKGIKTICESDELVEKYIHSGIKIKYKNHKVDKYVSKPRLVMCYQCGQTGHKATNCRNKAKCIRCSSEEHVSKDCPHKDDFKSYACPNCGGQHPATYAGCSYFKEKLQELYKRRENTSRGAIVQSAMYQLNKKPTNFDNSELKKLTEKI</sequence>
<reference evidence="3" key="1">
    <citation type="submission" date="2021-02" db="EMBL/GenBank/DDBJ databases">
        <authorList>
            <person name="Nowell W R."/>
        </authorList>
    </citation>
    <scope>NUCLEOTIDE SEQUENCE</scope>
    <source>
        <strain evidence="3">Ploen Becks lab</strain>
    </source>
</reference>
<dbReference type="SMART" id="SM00343">
    <property type="entry name" value="ZnF_C2HC"/>
    <property type="match status" value="2"/>
</dbReference>
<keyword evidence="4" id="KW-1185">Reference proteome</keyword>
<dbReference type="Gene3D" id="4.10.60.10">
    <property type="entry name" value="Zinc finger, CCHC-type"/>
    <property type="match status" value="1"/>
</dbReference>
<proteinExistence type="predicted"/>
<dbReference type="OrthoDB" id="6624230at2759"/>
<dbReference type="InterPro" id="IPR001878">
    <property type="entry name" value="Znf_CCHC"/>
</dbReference>